<proteinExistence type="predicted"/>
<dbReference type="OrthoDB" id="25391at2759"/>
<comment type="caution">
    <text evidence="1">The sequence shown here is derived from an EMBL/GenBank/DDBJ whole genome shotgun (WGS) entry which is preliminary data.</text>
</comment>
<keyword evidence="2" id="KW-1185">Reference proteome</keyword>
<gene>
    <name evidence="1" type="ORF">Bca52824_022540</name>
</gene>
<evidence type="ECO:0000313" key="1">
    <source>
        <dbReference type="EMBL" id="KAG2310983.1"/>
    </source>
</evidence>
<dbReference type="Gene3D" id="2.30.30.1020">
    <property type="entry name" value="CCR4-NOT complex subunit 2/3/5, C-terminal domain"/>
    <property type="match status" value="1"/>
</dbReference>
<evidence type="ECO:0000313" key="2">
    <source>
        <dbReference type="Proteomes" id="UP000886595"/>
    </source>
</evidence>
<name>A0A8X7VG82_BRACI</name>
<dbReference type="Proteomes" id="UP000886595">
    <property type="component" value="Unassembled WGS sequence"/>
</dbReference>
<organism evidence="1 2">
    <name type="scientific">Brassica carinata</name>
    <name type="common">Ethiopian mustard</name>
    <name type="synonym">Abyssinian cabbage</name>
    <dbReference type="NCBI Taxonomy" id="52824"/>
    <lineage>
        <taxon>Eukaryota</taxon>
        <taxon>Viridiplantae</taxon>
        <taxon>Streptophyta</taxon>
        <taxon>Embryophyta</taxon>
        <taxon>Tracheophyta</taxon>
        <taxon>Spermatophyta</taxon>
        <taxon>Magnoliopsida</taxon>
        <taxon>eudicotyledons</taxon>
        <taxon>Gunneridae</taxon>
        <taxon>Pentapetalae</taxon>
        <taxon>rosids</taxon>
        <taxon>malvids</taxon>
        <taxon>Brassicales</taxon>
        <taxon>Brassicaceae</taxon>
        <taxon>Brassiceae</taxon>
        <taxon>Brassica</taxon>
    </lineage>
</organism>
<reference evidence="1 2" key="1">
    <citation type="submission" date="2020-02" db="EMBL/GenBank/DDBJ databases">
        <authorList>
            <person name="Ma Q."/>
            <person name="Huang Y."/>
            <person name="Song X."/>
            <person name="Pei D."/>
        </authorList>
    </citation>
    <scope>NUCLEOTIDE SEQUENCE [LARGE SCALE GENOMIC DNA]</scope>
    <source>
        <strain evidence="1">Sxm20200214</strain>
        <tissue evidence="1">Leaf</tissue>
    </source>
</reference>
<sequence length="218" mass="24992">MGIGQAVIRALSNVTKMLGPIFKEVTKVVVKKIKGWVVEALKAAFCPWTCLPSCLQKVEIYKEKEEEEEEGGEEEEKKEIYEEEGEEEEKKWKRFEIRLILTYLIRLDLVYFGSEAMVSSSSDLQYVCSPALFSLLPVPVCSGGSRPDSPETTFNAVLFGDIMARHLRKRVGEPMVRTAVYERGTYECLDPNSFKTVRKEQCVVQYEHMEKRPSLLQH</sequence>
<dbReference type="InterPro" id="IPR038635">
    <property type="entry name" value="CCR4-NOT_su2/3/5_C_sf"/>
</dbReference>
<dbReference type="EMBL" id="JAAMPC010000005">
    <property type="protein sequence ID" value="KAG2310983.1"/>
    <property type="molecule type" value="Genomic_DNA"/>
</dbReference>
<protein>
    <submittedName>
        <fullName evidence="1">Uncharacterized protein</fullName>
    </submittedName>
</protein>
<dbReference type="AlphaFoldDB" id="A0A8X7VG82"/>
<accession>A0A8X7VG82</accession>